<dbReference type="InterPro" id="IPR027267">
    <property type="entry name" value="AH/BAR_dom_sf"/>
</dbReference>
<gene>
    <name evidence="3" type="ORF">TcWFU_008284</name>
</gene>
<evidence type="ECO:0000313" key="4">
    <source>
        <dbReference type="Proteomes" id="UP001651158"/>
    </source>
</evidence>
<feature type="domain" description="Sorting nexin/Vps5-like C-terminal" evidence="2">
    <location>
        <begin position="77"/>
        <end position="227"/>
    </location>
</feature>
<comment type="caution">
    <text evidence="3">The sequence shown here is derived from an EMBL/GenBank/DDBJ whole genome shotgun (WGS) entry which is preliminary data.</text>
</comment>
<feature type="domain" description="Proteasome activator PA28 C-terminal" evidence="1">
    <location>
        <begin position="412"/>
        <end position="551"/>
    </location>
</feature>
<sequence>MQKLKAELEAEYLANFKKTVAMHQVFLQRIANHSVLRNDYGFRVFLEYEQELSVRTKNAKEKAAGFLKSVTKTADENLLLSNQREDDPFFREEKSYLVRYYSAVHDAHQSTDTVCRNRRLVGESVLRLELLLQDLATTPPINLKSVESMLASKLCNFFSALYPLQMRVTADEDLKLADTLAYYSAESAAAKDLLYRRSRALADYAAANRALDRARAKQRDIAAADAQQAAAHKRFTDISQMARREIEDFKVRRIKYFQENLIALAELQIKHAKASIVLLQSALATIKSITYTTTATGAVTGNFGKSPQDVPDLSEPDNFPPRDPRVGVVEVFRMAATLTSFVDNFRTQLAKDAELQLSTVFPQRLQAIIDVLKSPLFDLASNRKKLHEAALAPVPSDVCSKDSSLPRSSIEVSTNPIITEAYNVVKPFLLQLGEDAQLLRMWVVLNIPKIEDGNNFGVSVQEEVMVDASRTETDVTSMLDFYCDYLIYRGKINTKRIKWPGIRAYTDALMELDEMTYIRIRMTLQDIRNNYARLYDLYMKNISKIRDPRSDGGLNAVNIMY</sequence>
<dbReference type="InterPro" id="IPR036871">
    <property type="entry name" value="PX_dom_sf"/>
</dbReference>
<dbReference type="Pfam" id="PF02252">
    <property type="entry name" value="PA28_C"/>
    <property type="match status" value="1"/>
</dbReference>
<evidence type="ECO:0000313" key="3">
    <source>
        <dbReference type="EMBL" id="KAL5104749.1"/>
    </source>
</evidence>
<dbReference type="Gene3D" id="1.20.1270.60">
    <property type="entry name" value="Arfaptin homology (AH) domain/BAR domain"/>
    <property type="match status" value="1"/>
</dbReference>
<evidence type="ECO:0000259" key="1">
    <source>
        <dbReference type="Pfam" id="PF02252"/>
    </source>
</evidence>
<accession>A0ABR4Q573</accession>
<keyword evidence="4" id="KW-1185">Reference proteome</keyword>
<organism evidence="3 4">
    <name type="scientific">Taenia crassiceps</name>
    <dbReference type="NCBI Taxonomy" id="6207"/>
    <lineage>
        <taxon>Eukaryota</taxon>
        <taxon>Metazoa</taxon>
        <taxon>Spiralia</taxon>
        <taxon>Lophotrochozoa</taxon>
        <taxon>Platyhelminthes</taxon>
        <taxon>Cestoda</taxon>
        <taxon>Eucestoda</taxon>
        <taxon>Cyclophyllidea</taxon>
        <taxon>Taeniidae</taxon>
        <taxon>Taenia</taxon>
    </lineage>
</organism>
<protein>
    <submittedName>
        <fullName evidence="3">Sorting nexin-32</fullName>
    </submittedName>
</protein>
<dbReference type="Proteomes" id="UP001651158">
    <property type="component" value="Unassembled WGS sequence"/>
</dbReference>
<dbReference type="InterPro" id="IPR015404">
    <property type="entry name" value="Vps5_C"/>
</dbReference>
<dbReference type="InterPro" id="IPR003186">
    <property type="entry name" value="PA28_C"/>
</dbReference>
<dbReference type="SUPFAM" id="SSF47216">
    <property type="entry name" value="Proteasome activator"/>
    <property type="match status" value="1"/>
</dbReference>
<dbReference type="Gene3D" id="1.20.120.180">
    <property type="entry name" value="Proteasome activator pa28, C-terminal domain"/>
    <property type="match status" value="1"/>
</dbReference>
<reference evidence="3 4" key="1">
    <citation type="journal article" date="2022" name="Front. Cell. Infect. Microbiol.">
        <title>The Genomes of Two Strains of Taenia crassiceps the Animal Model for the Study of Human Cysticercosis.</title>
        <authorList>
            <person name="Bobes R.J."/>
            <person name="Estrada K."/>
            <person name="Rios-Valencia D.G."/>
            <person name="Calderon-Gallegos A."/>
            <person name="de la Torre P."/>
            <person name="Carrero J.C."/>
            <person name="Sanchez-Flores A."/>
            <person name="Laclette J.P."/>
        </authorList>
    </citation>
    <scope>NUCLEOTIDE SEQUENCE [LARGE SCALE GENOMIC DNA]</scope>
    <source>
        <strain evidence="3">WFUcys</strain>
    </source>
</reference>
<dbReference type="Gene3D" id="3.30.1520.10">
    <property type="entry name" value="Phox-like domain"/>
    <property type="match status" value="1"/>
</dbReference>
<evidence type="ECO:0000259" key="2">
    <source>
        <dbReference type="Pfam" id="PF09325"/>
    </source>
</evidence>
<dbReference type="InterPro" id="IPR036252">
    <property type="entry name" value="Proteasome_activ_sf"/>
</dbReference>
<dbReference type="PANTHER" id="PTHR45850">
    <property type="entry name" value="SORTING NEXIN FAMILY MEMBER"/>
    <property type="match status" value="1"/>
</dbReference>
<dbReference type="PANTHER" id="PTHR45850:SF1">
    <property type="entry name" value="SORTING NEXIN 6, ISOFORM B"/>
    <property type="match status" value="1"/>
</dbReference>
<name>A0ABR4Q573_9CEST</name>
<dbReference type="EMBL" id="JAKROA010000011">
    <property type="protein sequence ID" value="KAL5104749.1"/>
    <property type="molecule type" value="Genomic_DNA"/>
</dbReference>
<dbReference type="Pfam" id="PF09325">
    <property type="entry name" value="Vps5"/>
    <property type="match status" value="1"/>
</dbReference>
<proteinExistence type="predicted"/>
<dbReference type="InterPro" id="IPR036997">
    <property type="entry name" value="PA28_C_sf"/>
</dbReference>
<dbReference type="SUPFAM" id="SSF103657">
    <property type="entry name" value="BAR/IMD domain-like"/>
    <property type="match status" value="1"/>
</dbReference>